<protein>
    <submittedName>
        <fullName evidence="1">Uncharacterized protein</fullName>
    </submittedName>
</protein>
<sequence>MNPELLQHMSTEVAADAAARPRLQAELSEILTPADRIELEAALRALPAQRTEQLRDLLYR</sequence>
<dbReference type="Proteomes" id="UP000460221">
    <property type="component" value="Unassembled WGS sequence"/>
</dbReference>
<dbReference type="EMBL" id="WLYK01000005">
    <property type="protein sequence ID" value="MTD15088.1"/>
    <property type="molecule type" value="Genomic_DNA"/>
</dbReference>
<proteinExistence type="predicted"/>
<organism evidence="1 2">
    <name type="scientific">Nakamurella alba</name>
    <dbReference type="NCBI Taxonomy" id="2665158"/>
    <lineage>
        <taxon>Bacteria</taxon>
        <taxon>Bacillati</taxon>
        <taxon>Actinomycetota</taxon>
        <taxon>Actinomycetes</taxon>
        <taxon>Nakamurellales</taxon>
        <taxon>Nakamurellaceae</taxon>
        <taxon>Nakamurella</taxon>
    </lineage>
</organism>
<evidence type="ECO:0000313" key="1">
    <source>
        <dbReference type="EMBL" id="MTD15088.1"/>
    </source>
</evidence>
<evidence type="ECO:0000313" key="2">
    <source>
        <dbReference type="Proteomes" id="UP000460221"/>
    </source>
</evidence>
<gene>
    <name evidence="1" type="ORF">GIS00_14185</name>
</gene>
<reference evidence="1 2" key="1">
    <citation type="submission" date="2019-11" db="EMBL/GenBank/DDBJ databases">
        <authorList>
            <person name="Jiang L.-Q."/>
        </authorList>
    </citation>
    <scope>NUCLEOTIDE SEQUENCE [LARGE SCALE GENOMIC DNA]</scope>
    <source>
        <strain evidence="1 2">YIM 132087</strain>
    </source>
</reference>
<dbReference type="RefSeq" id="WP_154769050.1">
    <property type="nucleotide sequence ID" value="NZ_WLYK01000005.1"/>
</dbReference>
<keyword evidence="2" id="KW-1185">Reference proteome</keyword>
<comment type="caution">
    <text evidence="1">The sequence shown here is derived from an EMBL/GenBank/DDBJ whole genome shotgun (WGS) entry which is preliminary data.</text>
</comment>
<dbReference type="AlphaFoldDB" id="A0A7K1FLV4"/>
<accession>A0A7K1FLV4</accession>
<name>A0A7K1FLV4_9ACTN</name>